<comment type="caution">
    <text evidence="4">The sequence shown here is derived from an EMBL/GenBank/DDBJ whole genome shotgun (WGS) entry which is preliminary data.</text>
</comment>
<dbReference type="InterPro" id="IPR009057">
    <property type="entry name" value="Homeodomain-like_sf"/>
</dbReference>
<reference evidence="4" key="1">
    <citation type="submission" date="2013-12" db="EMBL/GenBank/DDBJ databases">
        <title>A Varibaculum cambriense genome reconstructed from a premature infant gut community with otherwise low bacterial novelty that shifts toward anaerobic metabolism during the third week of life.</title>
        <authorList>
            <person name="Brown C.T."/>
            <person name="Sharon I."/>
            <person name="Thomas B.C."/>
            <person name="Castelle C.J."/>
            <person name="Morowitz M.J."/>
            <person name="Banfield J.F."/>
        </authorList>
    </citation>
    <scope>NUCLEOTIDE SEQUENCE</scope>
</reference>
<evidence type="ECO:0000256" key="2">
    <source>
        <dbReference type="SAM" id="Coils"/>
    </source>
</evidence>
<dbReference type="Pfam" id="PF13518">
    <property type="entry name" value="HTH_28"/>
    <property type="match status" value="1"/>
</dbReference>
<feature type="domain" description="Insertion element IS150 protein InsJ-like helix-turn-helix" evidence="3">
    <location>
        <begin position="100"/>
        <end position="143"/>
    </location>
</feature>
<dbReference type="InterPro" id="IPR055247">
    <property type="entry name" value="InsJ-like_HTH"/>
</dbReference>
<dbReference type="SUPFAM" id="SSF46689">
    <property type="entry name" value="Homeodomain-like"/>
    <property type="match status" value="1"/>
</dbReference>
<dbReference type="GO" id="GO:0003677">
    <property type="term" value="F:DNA binding"/>
    <property type="evidence" value="ECO:0007669"/>
    <property type="project" value="InterPro"/>
</dbReference>
<proteinExistence type="inferred from homology"/>
<dbReference type="PANTHER" id="PTHR33795">
    <property type="entry name" value="INSERTION ELEMENT IS150 PROTEIN INSJ"/>
    <property type="match status" value="1"/>
</dbReference>
<name>W1WLE2_9ZZZZ</name>
<accession>W1WLE2</accession>
<evidence type="ECO:0000313" key="4">
    <source>
        <dbReference type="EMBL" id="ETJ18706.1"/>
    </source>
</evidence>
<dbReference type="Gene3D" id="1.10.10.10">
    <property type="entry name" value="Winged helix-like DNA-binding domain superfamily/Winged helix DNA-binding domain"/>
    <property type="match status" value="1"/>
</dbReference>
<organism evidence="4">
    <name type="scientific">human gut metagenome</name>
    <dbReference type="NCBI Taxonomy" id="408170"/>
    <lineage>
        <taxon>unclassified sequences</taxon>
        <taxon>metagenomes</taxon>
        <taxon>organismal metagenomes</taxon>
    </lineage>
</organism>
<protein>
    <recommendedName>
        <fullName evidence="3">Insertion element IS150 protein InsJ-like helix-turn-helix domain-containing protein</fullName>
    </recommendedName>
</protein>
<evidence type="ECO:0000259" key="3">
    <source>
        <dbReference type="Pfam" id="PF13518"/>
    </source>
</evidence>
<dbReference type="AlphaFoldDB" id="W1WLE2"/>
<dbReference type="GO" id="GO:0006313">
    <property type="term" value="P:DNA transposition"/>
    <property type="evidence" value="ECO:0007669"/>
    <property type="project" value="InterPro"/>
</dbReference>
<sequence>MSKTILAYKKAAPSDMYPLYWTTSKGGIFMRYSYEFKRKAIELFNQGEWPETPTGVLTHTFHEQIIKWAKQEQFNGPEINKHNPDKRCWSPEKKYELVCQVLFGESIRSVSIRAGINTGQLYQWVHKYKTLGYNGLINKSKGRSPKDCKMKVPKTISPRELKESEYEELVRLRAENAYIKAENEVIKKEIALREEKEAARLKAKKQRLSKRSASKAIN</sequence>
<evidence type="ECO:0000256" key="1">
    <source>
        <dbReference type="ARBA" id="ARBA00038232"/>
    </source>
</evidence>
<dbReference type="InterPro" id="IPR036388">
    <property type="entry name" value="WH-like_DNA-bd_sf"/>
</dbReference>
<gene>
    <name evidence="4" type="ORF">Q604_UNBC18598G0002</name>
</gene>
<keyword evidence="2" id="KW-0175">Coiled coil</keyword>
<comment type="similarity">
    <text evidence="1">Belongs to the IS150/IS1296 orfA family.</text>
</comment>
<feature type="coiled-coil region" evidence="2">
    <location>
        <begin position="178"/>
        <end position="211"/>
    </location>
</feature>
<dbReference type="InterPro" id="IPR052057">
    <property type="entry name" value="IS150/IS1296_orfA-like"/>
</dbReference>
<dbReference type="EMBL" id="AZMM01018598">
    <property type="protein sequence ID" value="ETJ18706.1"/>
    <property type="molecule type" value="Genomic_DNA"/>
</dbReference>
<dbReference type="GO" id="GO:0004803">
    <property type="term" value="F:transposase activity"/>
    <property type="evidence" value="ECO:0007669"/>
    <property type="project" value="InterPro"/>
</dbReference>
<dbReference type="PANTHER" id="PTHR33795:SF1">
    <property type="entry name" value="INSERTION ELEMENT IS150 PROTEIN INSJ"/>
    <property type="match status" value="1"/>
</dbReference>